<organism evidence="1">
    <name type="scientific">Micrurus paraensis</name>
    <dbReference type="NCBI Taxonomy" id="1970185"/>
    <lineage>
        <taxon>Eukaryota</taxon>
        <taxon>Metazoa</taxon>
        <taxon>Chordata</taxon>
        <taxon>Craniata</taxon>
        <taxon>Vertebrata</taxon>
        <taxon>Euteleostomi</taxon>
        <taxon>Lepidosauria</taxon>
        <taxon>Squamata</taxon>
        <taxon>Bifurcata</taxon>
        <taxon>Unidentata</taxon>
        <taxon>Episquamata</taxon>
        <taxon>Toxicofera</taxon>
        <taxon>Serpentes</taxon>
        <taxon>Colubroidea</taxon>
        <taxon>Elapidae</taxon>
        <taxon>Elapinae</taxon>
        <taxon>Micrurus</taxon>
    </lineage>
</organism>
<name>A0A2D4KGL2_9SAUR</name>
<reference evidence="1" key="1">
    <citation type="submission" date="2017-07" db="EMBL/GenBank/DDBJ databases">
        <authorList>
            <person name="Mikheyev A."/>
            <person name="Grau M."/>
        </authorList>
    </citation>
    <scope>NUCLEOTIDE SEQUENCE</scope>
    <source>
        <tissue evidence="1">Venom_gland</tissue>
    </source>
</reference>
<dbReference type="EMBL" id="IACL01062754">
    <property type="protein sequence ID" value="LAB07857.1"/>
    <property type="molecule type" value="Transcribed_RNA"/>
</dbReference>
<reference evidence="1" key="2">
    <citation type="submission" date="2017-11" db="EMBL/GenBank/DDBJ databases">
        <title>Coralsnake Venomics: Analyses of Venom Gland Transcriptomes and Proteomes of Six Brazilian Taxa.</title>
        <authorList>
            <person name="Aird S.D."/>
            <person name="Jorge da Silva N."/>
            <person name="Qiu L."/>
            <person name="Villar-Briones A."/>
            <person name="Aparecida-Saddi V."/>
            <person name="Campos-Telles M.P."/>
            <person name="Grau M."/>
            <person name="Mikheyev A.S."/>
        </authorList>
    </citation>
    <scope>NUCLEOTIDE SEQUENCE</scope>
    <source>
        <tissue evidence="1">Venom_gland</tissue>
    </source>
</reference>
<evidence type="ECO:0000313" key="1">
    <source>
        <dbReference type="EMBL" id="LAB07857.1"/>
    </source>
</evidence>
<proteinExistence type="predicted"/>
<dbReference type="AlphaFoldDB" id="A0A2D4KGL2"/>
<sequence length="142" mass="16372">MLLVSSFCAINRYGSQLAILKHFSNFLDSLKLYYLQSIIWMNLFKKKLAIRIFFPVTLFYLHPEEYWSASAAFLHLLFKALIDLKLHVACTAGERERKSVGQKGGRNSSVLCRRNHNAFESQKRTEGKLNSSHLIGVIYASW</sequence>
<protein>
    <submittedName>
        <fullName evidence="1">Uncharacterized protein</fullName>
    </submittedName>
</protein>
<accession>A0A2D4KGL2</accession>